<evidence type="ECO:0000256" key="2">
    <source>
        <dbReference type="ARBA" id="ARBA00022825"/>
    </source>
</evidence>
<dbReference type="InterPro" id="IPR011659">
    <property type="entry name" value="WD40"/>
</dbReference>
<dbReference type="GO" id="GO:0004252">
    <property type="term" value="F:serine-type endopeptidase activity"/>
    <property type="evidence" value="ECO:0007669"/>
    <property type="project" value="TreeGrafter"/>
</dbReference>
<keyword evidence="1" id="KW-0378">Hydrolase</keyword>
<evidence type="ECO:0000256" key="1">
    <source>
        <dbReference type="ARBA" id="ARBA00022801"/>
    </source>
</evidence>
<keyword evidence="2" id="KW-0720">Serine protease</keyword>
<sequence>FSPDGEWLAFSSQRSGAEGESEGPPRTQVWAISINGGEAFPVTDAASGASSYQWSPSGDRIAYLMRDPDTDEEKAQRREKRDPIFVDQNFKYNHIYSVPFDPSSSEPQEARRHTEGEFHVTGFDWSADGSRFAFSHQADPRLDEGARASDISTVSAEGDMTVTPLVTLGGTDGSPLYSPDGQWLAFTSSGDTPQRVGLGDVYIVPSTGGMPTKLADSHDRSGGLIGWARDGTSVLLSESIGTTRHLTSLPIDGESLRQLTDGAGVLGSVALAADTDAMAFTWQTTDTPADVHTSSVSSFQPERVTDLHTAVEMPELGRTEVLSWESKDGRFEIEGLLTYPVDYDPDRSYPLILNVHGGPSGVFVQSFTGSASTYNLQYFAQEGYAVLRPNPRGSSGYGRDFRFANVRDWGYGDMDDLMEGVDEVIDMGVAHPDSLLLMGWSYGGYMTSFAVTRTDRFKAASMGAGLPNLVSMVTTTDIGEYLVAHMGGEEFWEDYEGYERHSAMYRIANVTTPTQVIHGENDLRVPFTQGQEFYRALGRLGVPTEMIVLPRTPHGPREPKLQMEVSKVIMKWFNEHLQRTRPRVTTEQ</sequence>
<dbReference type="SUPFAM" id="SSF82171">
    <property type="entry name" value="DPP6 N-terminal domain-like"/>
    <property type="match status" value="1"/>
</dbReference>
<gene>
    <name evidence="5" type="ORF">METZ01_LOCUS172275</name>
</gene>
<name>A0A382C104_9ZZZZ</name>
<dbReference type="GO" id="GO:0006508">
    <property type="term" value="P:proteolysis"/>
    <property type="evidence" value="ECO:0007669"/>
    <property type="project" value="InterPro"/>
</dbReference>
<evidence type="ECO:0000256" key="3">
    <source>
        <dbReference type="SAM" id="MobiDB-lite"/>
    </source>
</evidence>
<dbReference type="Gene3D" id="3.40.50.1820">
    <property type="entry name" value="alpha/beta hydrolase"/>
    <property type="match status" value="1"/>
</dbReference>
<evidence type="ECO:0000313" key="5">
    <source>
        <dbReference type="EMBL" id="SVB19421.1"/>
    </source>
</evidence>
<keyword evidence="2" id="KW-0645">Protease</keyword>
<dbReference type="Pfam" id="PF07676">
    <property type="entry name" value="PD40"/>
    <property type="match status" value="3"/>
</dbReference>
<protein>
    <recommendedName>
        <fullName evidence="4">Peptidase S9 prolyl oligopeptidase catalytic domain-containing protein</fullName>
    </recommendedName>
</protein>
<dbReference type="AlphaFoldDB" id="A0A382C104"/>
<evidence type="ECO:0000259" key="4">
    <source>
        <dbReference type="Pfam" id="PF00326"/>
    </source>
</evidence>
<dbReference type="EMBL" id="UINC01032181">
    <property type="protein sequence ID" value="SVB19421.1"/>
    <property type="molecule type" value="Genomic_DNA"/>
</dbReference>
<dbReference type="SUPFAM" id="SSF53474">
    <property type="entry name" value="alpha/beta-Hydrolases"/>
    <property type="match status" value="1"/>
</dbReference>
<dbReference type="PANTHER" id="PTHR42776:SF4">
    <property type="entry name" value="ACYLAMINO-ACID-RELEASING ENZYME"/>
    <property type="match status" value="1"/>
</dbReference>
<dbReference type="InterPro" id="IPR029058">
    <property type="entry name" value="AB_hydrolase_fold"/>
</dbReference>
<feature type="region of interest" description="Disordered" evidence="3">
    <location>
        <begin position="1"/>
        <end position="27"/>
    </location>
</feature>
<organism evidence="5">
    <name type="scientific">marine metagenome</name>
    <dbReference type="NCBI Taxonomy" id="408172"/>
    <lineage>
        <taxon>unclassified sequences</taxon>
        <taxon>metagenomes</taxon>
        <taxon>ecological metagenomes</taxon>
    </lineage>
</organism>
<dbReference type="Gene3D" id="2.120.10.30">
    <property type="entry name" value="TolB, C-terminal domain"/>
    <property type="match status" value="3"/>
</dbReference>
<dbReference type="PANTHER" id="PTHR42776">
    <property type="entry name" value="SERINE PEPTIDASE S9 FAMILY MEMBER"/>
    <property type="match status" value="1"/>
</dbReference>
<feature type="domain" description="Peptidase S9 prolyl oligopeptidase catalytic" evidence="4">
    <location>
        <begin position="374"/>
        <end position="578"/>
    </location>
</feature>
<accession>A0A382C104</accession>
<reference evidence="5" key="1">
    <citation type="submission" date="2018-05" db="EMBL/GenBank/DDBJ databases">
        <authorList>
            <person name="Lanie J.A."/>
            <person name="Ng W.-L."/>
            <person name="Kazmierczak K.M."/>
            <person name="Andrzejewski T.M."/>
            <person name="Davidsen T.M."/>
            <person name="Wayne K.J."/>
            <person name="Tettelin H."/>
            <person name="Glass J.I."/>
            <person name="Rusch D."/>
            <person name="Podicherti R."/>
            <person name="Tsui H.-C.T."/>
            <person name="Winkler M.E."/>
        </authorList>
    </citation>
    <scope>NUCLEOTIDE SEQUENCE</scope>
</reference>
<dbReference type="Pfam" id="PF00326">
    <property type="entry name" value="Peptidase_S9"/>
    <property type="match status" value="1"/>
</dbReference>
<feature type="non-terminal residue" evidence="5">
    <location>
        <position position="1"/>
    </location>
</feature>
<dbReference type="InterPro" id="IPR001375">
    <property type="entry name" value="Peptidase_S9_cat"/>
</dbReference>
<dbReference type="InterPro" id="IPR011042">
    <property type="entry name" value="6-blade_b-propeller_TolB-like"/>
</dbReference>
<proteinExistence type="predicted"/>